<dbReference type="RefSeq" id="WP_030253928.1">
    <property type="nucleotide sequence ID" value="NZ_JBHEZZ010000015.1"/>
</dbReference>
<keyword evidence="1" id="KW-0472">Membrane</keyword>
<evidence type="ECO:0000256" key="1">
    <source>
        <dbReference type="SAM" id="Phobius"/>
    </source>
</evidence>
<dbReference type="EMBL" id="JBHEZZ010000015">
    <property type="protein sequence ID" value="MFC1404578.1"/>
    <property type="molecule type" value="Genomic_DNA"/>
</dbReference>
<evidence type="ECO:0000313" key="3">
    <source>
        <dbReference type="EMBL" id="MFC1404578.1"/>
    </source>
</evidence>
<feature type="domain" description="TadE-like" evidence="2">
    <location>
        <begin position="13"/>
        <end position="55"/>
    </location>
</feature>
<protein>
    <submittedName>
        <fullName evidence="3">TadE family type IV pilus minor pilin</fullName>
    </submittedName>
</protein>
<dbReference type="Pfam" id="PF07811">
    <property type="entry name" value="TadE"/>
    <property type="match status" value="1"/>
</dbReference>
<name>A0ABV6UT06_9ACTN</name>
<sequence>MRSEPAAEARDEGFVTAETAVALPVLVLLTGVLVWGVLVGAAQLRCVDAAREGARAAARGDPQGRVLDAARNAGPRGATVSVSEGGDTVSVRVSATSRAPGGLGGLLAIDVAATASAVREPGTTGGGDR</sequence>
<dbReference type="InterPro" id="IPR012495">
    <property type="entry name" value="TadE-like_dom"/>
</dbReference>
<comment type="caution">
    <text evidence="3">The sequence shown here is derived from an EMBL/GenBank/DDBJ whole genome shotgun (WGS) entry which is preliminary data.</text>
</comment>
<evidence type="ECO:0000259" key="2">
    <source>
        <dbReference type="Pfam" id="PF07811"/>
    </source>
</evidence>
<organism evidence="3 4">
    <name type="scientific">Streptacidiphilus cavernicola</name>
    <dbReference type="NCBI Taxonomy" id="3342716"/>
    <lineage>
        <taxon>Bacteria</taxon>
        <taxon>Bacillati</taxon>
        <taxon>Actinomycetota</taxon>
        <taxon>Actinomycetes</taxon>
        <taxon>Kitasatosporales</taxon>
        <taxon>Streptomycetaceae</taxon>
        <taxon>Streptacidiphilus</taxon>
    </lineage>
</organism>
<feature type="transmembrane region" description="Helical" evidence="1">
    <location>
        <begin position="20"/>
        <end position="42"/>
    </location>
</feature>
<keyword evidence="4" id="KW-1185">Reference proteome</keyword>
<accession>A0ABV6UT06</accession>
<evidence type="ECO:0000313" key="4">
    <source>
        <dbReference type="Proteomes" id="UP001592528"/>
    </source>
</evidence>
<dbReference type="InterPro" id="IPR049790">
    <property type="entry name" value="Rv3655c/TadE"/>
</dbReference>
<reference evidence="3 4" key="1">
    <citation type="submission" date="2024-09" db="EMBL/GenBank/DDBJ databases">
        <authorList>
            <person name="Lee S.D."/>
        </authorList>
    </citation>
    <scope>NUCLEOTIDE SEQUENCE [LARGE SCALE GENOMIC DNA]</scope>
    <source>
        <strain evidence="3 4">N1-5</strain>
    </source>
</reference>
<dbReference type="Proteomes" id="UP001592528">
    <property type="component" value="Unassembled WGS sequence"/>
</dbReference>
<gene>
    <name evidence="3" type="ORF">ACEZDJ_25100</name>
</gene>
<proteinExistence type="predicted"/>
<dbReference type="NCBIfam" id="NF041390">
    <property type="entry name" value="TadE_Rv3655c"/>
    <property type="match status" value="1"/>
</dbReference>
<keyword evidence="1" id="KW-0812">Transmembrane</keyword>
<keyword evidence="1" id="KW-1133">Transmembrane helix</keyword>